<dbReference type="AlphaFoldDB" id="A0A5C5X5I6"/>
<evidence type="ECO:0000313" key="4">
    <source>
        <dbReference type="Proteomes" id="UP000317243"/>
    </source>
</evidence>
<feature type="compositionally biased region" description="Polar residues" evidence="1">
    <location>
        <begin position="1"/>
        <end position="15"/>
    </location>
</feature>
<dbReference type="Proteomes" id="UP000317243">
    <property type="component" value="Unassembled WGS sequence"/>
</dbReference>
<accession>A0A5C5X5I6</accession>
<gene>
    <name evidence="3" type="ORF">KOR42_08740</name>
</gene>
<evidence type="ECO:0000313" key="3">
    <source>
        <dbReference type="EMBL" id="TWT57513.1"/>
    </source>
</evidence>
<name>A0A5C5X5I6_9PLAN</name>
<protein>
    <recommendedName>
        <fullName evidence="2">Conserved hypothetical protein CHP03032 domain-containing protein</fullName>
    </recommendedName>
</protein>
<keyword evidence="4" id="KW-1185">Reference proteome</keyword>
<dbReference type="OrthoDB" id="238183at2"/>
<sequence length="388" mass="42780">MSETSKNPDPAQQPQEGAEGGTGTGHQLRSVHTSSVPEILDQLKSSLLVTTYQAGKVILLRNQDGVLNTHFRSFSKPMGLAVNGGRLAIGCSHDIWEFQNLPAAAQRIEPVGSHDAAFLPRNCHITGDVRIHEMAWVSRDPNESPELWFVNTAFSCLSVRSSEYSFEPVWKPKFISQLRSGDQCHLNGMAVRDGRVRYVTALGTTDTDGGWRENKRDGGVLIDVESDEVISRKLSMPHSPRWYRDQLWILHSGTGGFGRIDLETGKYEEITRLPGFTRGLTFAGNLALIGLSQVRESATFSGIPLCDELTERTCGVWVVDIETGATVGFVRFEDAVQEIFAVELLGGMIRPDLVTEDTALISCSYVLSDDALEQVSPEFRRVDSPGQK</sequence>
<feature type="domain" description="Conserved hypothetical protein CHP03032" evidence="2">
    <location>
        <begin position="36"/>
        <end position="352"/>
    </location>
</feature>
<comment type="caution">
    <text evidence="3">The sequence shown here is derived from an EMBL/GenBank/DDBJ whole genome shotgun (WGS) entry which is preliminary data.</text>
</comment>
<dbReference type="NCBIfam" id="TIGR03032">
    <property type="entry name" value="TIGR03032 family protein"/>
    <property type="match status" value="1"/>
</dbReference>
<dbReference type="SUPFAM" id="SSF63829">
    <property type="entry name" value="Calcium-dependent phosphotriesterase"/>
    <property type="match status" value="1"/>
</dbReference>
<evidence type="ECO:0000256" key="1">
    <source>
        <dbReference type="SAM" id="MobiDB-lite"/>
    </source>
</evidence>
<organism evidence="3 4">
    <name type="scientific">Thalassoglobus neptunius</name>
    <dbReference type="NCBI Taxonomy" id="1938619"/>
    <lineage>
        <taxon>Bacteria</taxon>
        <taxon>Pseudomonadati</taxon>
        <taxon>Planctomycetota</taxon>
        <taxon>Planctomycetia</taxon>
        <taxon>Planctomycetales</taxon>
        <taxon>Planctomycetaceae</taxon>
        <taxon>Thalassoglobus</taxon>
    </lineage>
</organism>
<reference evidence="3 4" key="1">
    <citation type="submission" date="2019-02" db="EMBL/GenBank/DDBJ databases">
        <title>Deep-cultivation of Planctomycetes and their phenomic and genomic characterization uncovers novel biology.</title>
        <authorList>
            <person name="Wiegand S."/>
            <person name="Jogler M."/>
            <person name="Boedeker C."/>
            <person name="Pinto D."/>
            <person name="Vollmers J."/>
            <person name="Rivas-Marin E."/>
            <person name="Kohn T."/>
            <person name="Peeters S.H."/>
            <person name="Heuer A."/>
            <person name="Rast P."/>
            <person name="Oberbeckmann S."/>
            <person name="Bunk B."/>
            <person name="Jeske O."/>
            <person name="Meyerdierks A."/>
            <person name="Storesund J.E."/>
            <person name="Kallscheuer N."/>
            <person name="Luecker S."/>
            <person name="Lage O.M."/>
            <person name="Pohl T."/>
            <person name="Merkel B.J."/>
            <person name="Hornburger P."/>
            <person name="Mueller R.-W."/>
            <person name="Bruemmer F."/>
            <person name="Labrenz M."/>
            <person name="Spormann A.M."/>
            <person name="Op Den Camp H."/>
            <person name="Overmann J."/>
            <person name="Amann R."/>
            <person name="Jetten M.S.M."/>
            <person name="Mascher T."/>
            <person name="Medema M.H."/>
            <person name="Devos D.P."/>
            <person name="Kaster A.-K."/>
            <person name="Ovreas L."/>
            <person name="Rohde M."/>
            <person name="Galperin M.Y."/>
            <person name="Jogler C."/>
        </authorList>
    </citation>
    <scope>NUCLEOTIDE SEQUENCE [LARGE SCALE GENOMIC DNA]</scope>
    <source>
        <strain evidence="3 4">KOR42</strain>
    </source>
</reference>
<feature type="region of interest" description="Disordered" evidence="1">
    <location>
        <begin position="1"/>
        <end position="31"/>
    </location>
</feature>
<dbReference type="InterPro" id="IPR017481">
    <property type="entry name" value="CHP03032"/>
</dbReference>
<dbReference type="EMBL" id="SIHI01000001">
    <property type="protein sequence ID" value="TWT57513.1"/>
    <property type="molecule type" value="Genomic_DNA"/>
</dbReference>
<evidence type="ECO:0000259" key="2">
    <source>
        <dbReference type="Pfam" id="PF16261"/>
    </source>
</evidence>
<proteinExistence type="predicted"/>
<dbReference type="RefSeq" id="WP_146507342.1">
    <property type="nucleotide sequence ID" value="NZ_SIHI01000001.1"/>
</dbReference>
<dbReference type="Pfam" id="PF16261">
    <property type="entry name" value="DUF4915"/>
    <property type="match status" value="1"/>
</dbReference>